<accession>A0ABX4Q822</accession>
<reference evidence="1 2" key="1">
    <citation type="submission" date="2017-11" db="EMBL/GenBank/DDBJ databases">
        <title>Genome sequencing of a diverse group of Pseudomonas species.</title>
        <authorList>
            <person name="Loper J."/>
        </authorList>
    </citation>
    <scope>NUCLEOTIDE SEQUENCE [LARGE SCALE GENOMIC DNA]</scope>
    <source>
        <strain evidence="1 2">LMG 25716</strain>
    </source>
</reference>
<dbReference type="Proteomes" id="UP000232455">
    <property type="component" value="Unassembled WGS sequence"/>
</dbReference>
<evidence type="ECO:0000313" key="1">
    <source>
        <dbReference type="EMBL" id="PKA72895.1"/>
    </source>
</evidence>
<name>A0ABX4Q822_9PSED</name>
<protein>
    <submittedName>
        <fullName evidence="1">Uncharacterized protein</fullName>
    </submittedName>
</protein>
<keyword evidence="2" id="KW-1185">Reference proteome</keyword>
<proteinExistence type="predicted"/>
<sequence length="297" mass="34295">MYKKAIEFDRNNKSRIYQLIMLKGHCLFGDDMLDLDLRTEPRAEPRMGHTFFSDMSGAVDVLLYFFMNDEVTNCLPERGPLQELLAEVKQDNFQEEDERLFRMAMEGIREMYGNRVNDMIGRSFLDFTVSSYSVFEFWMARLYELIKETDAARYEKKEKYVIQQMLNYQKAAGAGVEQQALRNILEKGSPYMSGKGKVDHILSRISESSDEAVSDKAVVEFYGALRNTVHNLGIHKGHKDYSFSLASGDVTLNIGEPYKTSNWSTSIELCYRLIDIYNSAVVELKQVNEQCCVIYKK</sequence>
<dbReference type="RefSeq" id="WP_100848154.1">
    <property type="nucleotide sequence ID" value="NZ_PKLC01000018.1"/>
</dbReference>
<comment type="caution">
    <text evidence="1">The sequence shown here is derived from an EMBL/GenBank/DDBJ whole genome shotgun (WGS) entry which is preliminary data.</text>
</comment>
<evidence type="ECO:0000313" key="2">
    <source>
        <dbReference type="Proteomes" id="UP000232455"/>
    </source>
</evidence>
<organism evidence="1 2">
    <name type="scientific">Pseudomonas baetica</name>
    <dbReference type="NCBI Taxonomy" id="674054"/>
    <lineage>
        <taxon>Bacteria</taxon>
        <taxon>Pseudomonadati</taxon>
        <taxon>Pseudomonadota</taxon>
        <taxon>Gammaproteobacteria</taxon>
        <taxon>Pseudomonadales</taxon>
        <taxon>Pseudomonadaceae</taxon>
        <taxon>Pseudomonas</taxon>
    </lineage>
</organism>
<gene>
    <name evidence="1" type="ORF">ATI02_5997</name>
</gene>
<dbReference type="EMBL" id="PHHE01000001">
    <property type="protein sequence ID" value="PKA72895.1"/>
    <property type="molecule type" value="Genomic_DNA"/>
</dbReference>